<name>A0A833JEH0_9BACT</name>
<evidence type="ECO:0000313" key="1">
    <source>
        <dbReference type="EMBL" id="KAB8029874.1"/>
    </source>
</evidence>
<comment type="caution">
    <text evidence="1">The sequence shown here is derived from an EMBL/GenBank/DDBJ whole genome shotgun (WGS) entry which is preliminary data.</text>
</comment>
<organism evidence="1 2">
    <name type="scientific">Fluviispira multicolorata</name>
    <dbReference type="NCBI Taxonomy" id="2654512"/>
    <lineage>
        <taxon>Bacteria</taxon>
        <taxon>Pseudomonadati</taxon>
        <taxon>Bdellovibrionota</taxon>
        <taxon>Oligoflexia</taxon>
        <taxon>Silvanigrellales</taxon>
        <taxon>Silvanigrellaceae</taxon>
        <taxon>Fluviispira</taxon>
    </lineage>
</organism>
<proteinExistence type="predicted"/>
<dbReference type="RefSeq" id="WP_152213217.1">
    <property type="nucleotide sequence ID" value="NZ_WFLN01000007.1"/>
</dbReference>
<reference evidence="1 2" key="1">
    <citation type="submission" date="2019-10" db="EMBL/GenBank/DDBJ databases">
        <title>New genus of Silvanigrellaceae.</title>
        <authorList>
            <person name="Pitt A."/>
            <person name="Hahn M.W."/>
        </authorList>
    </citation>
    <scope>NUCLEOTIDE SEQUENCE [LARGE SCALE GENOMIC DNA]</scope>
    <source>
        <strain evidence="1 2">33A1-SZDP</strain>
    </source>
</reference>
<dbReference type="EMBL" id="WFLN01000007">
    <property type="protein sequence ID" value="KAB8029874.1"/>
    <property type="molecule type" value="Genomic_DNA"/>
</dbReference>
<protein>
    <submittedName>
        <fullName evidence="1">Uncharacterized protein</fullName>
    </submittedName>
</protein>
<gene>
    <name evidence="1" type="ORF">GCL57_10070</name>
</gene>
<accession>A0A833JEH0</accession>
<dbReference type="AlphaFoldDB" id="A0A833JEH0"/>
<sequence>MKIRVYDNSLYSFFESIKDLIIPNIPGGQAITSTLRFIDLLSSIKLNSFLKNFDENDNKNLAKLIDLKDESLFEIFNMFDKSMKCESLWVIRCLATITKKLINKEKLNDNEHFFCDTLPNMNDNDLEFFCNLRELWKIRESKIINKIMELQHTNLELEARKYEIKTLEAELNKKWITPHLEEIFLLKISSLEHAFAKINRLVKFGALHGDRGGVGGLGQAHGFAVWGNLSENLYNFIINYK</sequence>
<evidence type="ECO:0000313" key="2">
    <source>
        <dbReference type="Proteomes" id="UP000442694"/>
    </source>
</evidence>
<dbReference type="Proteomes" id="UP000442694">
    <property type="component" value="Unassembled WGS sequence"/>
</dbReference>
<keyword evidence="2" id="KW-1185">Reference proteome</keyword>